<sequence length="543" mass="59560">MSAARKRPRASQSRAILALDLDCFYAQVAIRSRPHLANRPVVILQKHLCVTSNYVARRLAHGAVQKMTPVSTALKACPDIVCIDGSDLTPFREANAEVLAVIRAWLHAKVTELGVGSFPIPCQKLGFDEVFIDVSRLVAEQVTAGGRPWEFQGHIFGRTDDDASRRALMVASQLASELRKEITLRTKLTLCAGISESKLLAKLAVNMNKPNDQTIFLSGDAAQYIAGRHPRSLPGFGYAVEGKISAWAKRNGKEDIKTAADVVQWFGDGKKGFASLAKVLDNDDQARKILELCQGTDTSPVIESGDAPKSLTSMDSFRSCTKIEDAERRVTIRAKDMVTRLRRDWELYGRRPKTLTVGFRFRGDGYHATMRAIPMPQEIVSLCSSKGADAADRSIIALSRAALFVLKDHAGVSASSTFDMTLISIGASAFTENKTEKNATSTKKETVASFFAPKEGKGMSSVCRPPNGRLLQNRSSPNPRRPLSPNASFSRCPICNEVLSSLLAKASLHVDQCLRRSETVSPARKRSKTASNTFRVDTFFQRK</sequence>
<dbReference type="KEGG" id="ccp:CHC_T00009322001"/>
<dbReference type="SUPFAM" id="SSF56672">
    <property type="entry name" value="DNA/RNA polymerases"/>
    <property type="match status" value="1"/>
</dbReference>
<dbReference type="Pfam" id="PF00817">
    <property type="entry name" value="IMS"/>
    <property type="match status" value="1"/>
</dbReference>
<dbReference type="AlphaFoldDB" id="R7QGB3"/>
<dbReference type="InterPro" id="IPR043502">
    <property type="entry name" value="DNA/RNA_pol_sf"/>
</dbReference>
<feature type="region of interest" description="Disordered" evidence="1">
    <location>
        <begin position="455"/>
        <end position="486"/>
    </location>
</feature>
<evidence type="ECO:0000259" key="2">
    <source>
        <dbReference type="PROSITE" id="PS50173"/>
    </source>
</evidence>
<dbReference type="OMA" id="RINASCF"/>
<dbReference type="RefSeq" id="XP_005716290.1">
    <property type="nucleotide sequence ID" value="XM_005716233.1"/>
</dbReference>
<dbReference type="GO" id="GO:0006281">
    <property type="term" value="P:DNA repair"/>
    <property type="evidence" value="ECO:0007669"/>
    <property type="project" value="InterPro"/>
</dbReference>
<evidence type="ECO:0000256" key="1">
    <source>
        <dbReference type="SAM" id="MobiDB-lite"/>
    </source>
</evidence>
<dbReference type="InterPro" id="IPR036775">
    <property type="entry name" value="DNA_pol_Y-fam_lit_finger_sf"/>
</dbReference>
<accession>R7QGB3</accession>
<evidence type="ECO:0000313" key="3">
    <source>
        <dbReference type="EMBL" id="CDF36471.1"/>
    </source>
</evidence>
<dbReference type="Gene3D" id="3.30.70.270">
    <property type="match status" value="1"/>
</dbReference>
<dbReference type="EMBL" id="HG001780">
    <property type="protein sequence ID" value="CDF36471.1"/>
    <property type="molecule type" value="Genomic_DNA"/>
</dbReference>
<dbReference type="SUPFAM" id="SSF100879">
    <property type="entry name" value="Lesion bypass DNA polymerase (Y-family), little finger domain"/>
    <property type="match status" value="1"/>
</dbReference>
<feature type="compositionally biased region" description="Low complexity" evidence="1">
    <location>
        <begin position="473"/>
        <end position="486"/>
    </location>
</feature>
<name>R7QGB3_CHOCR</name>
<dbReference type="PANTHER" id="PTHR46404:SF1">
    <property type="entry name" value="DNA POLYMERASE IOTA"/>
    <property type="match status" value="1"/>
</dbReference>
<dbReference type="Gene3D" id="3.30.1490.100">
    <property type="entry name" value="DNA polymerase, Y-family, little finger domain"/>
    <property type="match status" value="1"/>
</dbReference>
<dbReference type="STRING" id="2769.R7QGB3"/>
<dbReference type="PANTHER" id="PTHR46404">
    <property type="entry name" value="DNA POLYMERASE IOTA"/>
    <property type="match status" value="1"/>
</dbReference>
<organism evidence="3 4">
    <name type="scientific">Chondrus crispus</name>
    <name type="common">Carrageen Irish moss</name>
    <name type="synonym">Polymorpha crispa</name>
    <dbReference type="NCBI Taxonomy" id="2769"/>
    <lineage>
        <taxon>Eukaryota</taxon>
        <taxon>Rhodophyta</taxon>
        <taxon>Florideophyceae</taxon>
        <taxon>Rhodymeniophycidae</taxon>
        <taxon>Gigartinales</taxon>
        <taxon>Gigartinaceae</taxon>
        <taxon>Chondrus</taxon>
    </lineage>
</organism>
<proteinExistence type="predicted"/>
<dbReference type="InterPro" id="IPR043128">
    <property type="entry name" value="Rev_trsase/Diguanyl_cyclase"/>
</dbReference>
<keyword evidence="4" id="KW-1185">Reference proteome</keyword>
<reference evidence="4" key="1">
    <citation type="journal article" date="2013" name="Proc. Natl. Acad. Sci. U.S.A.">
        <title>Genome structure and metabolic features in the red seaweed Chondrus crispus shed light on evolution of the Archaeplastida.</title>
        <authorList>
            <person name="Collen J."/>
            <person name="Porcel B."/>
            <person name="Carre W."/>
            <person name="Ball S.G."/>
            <person name="Chaparro C."/>
            <person name="Tonon T."/>
            <person name="Barbeyron T."/>
            <person name="Michel G."/>
            <person name="Noel B."/>
            <person name="Valentin K."/>
            <person name="Elias M."/>
            <person name="Artiguenave F."/>
            <person name="Arun A."/>
            <person name="Aury J.M."/>
            <person name="Barbosa-Neto J.F."/>
            <person name="Bothwell J.H."/>
            <person name="Bouget F.Y."/>
            <person name="Brillet L."/>
            <person name="Cabello-Hurtado F."/>
            <person name="Capella-Gutierrez S."/>
            <person name="Charrier B."/>
            <person name="Cladiere L."/>
            <person name="Cock J.M."/>
            <person name="Coelho S.M."/>
            <person name="Colleoni C."/>
            <person name="Czjzek M."/>
            <person name="Da Silva C."/>
            <person name="Delage L."/>
            <person name="Denoeud F."/>
            <person name="Deschamps P."/>
            <person name="Dittami S.M."/>
            <person name="Gabaldon T."/>
            <person name="Gachon C.M."/>
            <person name="Groisillier A."/>
            <person name="Herve C."/>
            <person name="Jabbari K."/>
            <person name="Katinka M."/>
            <person name="Kloareg B."/>
            <person name="Kowalczyk N."/>
            <person name="Labadie K."/>
            <person name="Leblanc C."/>
            <person name="Lopez P.J."/>
            <person name="McLachlan D.H."/>
            <person name="Meslet-Cladiere L."/>
            <person name="Moustafa A."/>
            <person name="Nehr Z."/>
            <person name="Nyvall Collen P."/>
            <person name="Panaud O."/>
            <person name="Partensky F."/>
            <person name="Poulain J."/>
            <person name="Rensing S.A."/>
            <person name="Rousvoal S."/>
            <person name="Samson G."/>
            <person name="Symeonidi A."/>
            <person name="Weissenbach J."/>
            <person name="Zambounis A."/>
            <person name="Wincker P."/>
            <person name="Boyen C."/>
        </authorList>
    </citation>
    <scope>NUCLEOTIDE SEQUENCE [LARGE SCALE GENOMIC DNA]</scope>
    <source>
        <strain evidence="4">cv. Stackhouse</strain>
    </source>
</reference>
<dbReference type="PROSITE" id="PS50173">
    <property type="entry name" value="UMUC"/>
    <property type="match status" value="1"/>
</dbReference>
<dbReference type="Gramene" id="CDF36471">
    <property type="protein sequence ID" value="CDF36471"/>
    <property type="gene ID" value="CHC_T00009322001"/>
</dbReference>
<dbReference type="GeneID" id="17323994"/>
<dbReference type="Gene3D" id="3.40.1170.60">
    <property type="match status" value="1"/>
</dbReference>
<dbReference type="OrthoDB" id="3694at2759"/>
<gene>
    <name evidence="3" type="ORF">CHC_T00009322001</name>
</gene>
<feature type="domain" description="UmuC" evidence="2">
    <location>
        <begin position="16"/>
        <end position="237"/>
    </location>
</feature>
<evidence type="ECO:0000313" key="4">
    <source>
        <dbReference type="Proteomes" id="UP000012073"/>
    </source>
</evidence>
<dbReference type="GO" id="GO:0003684">
    <property type="term" value="F:damaged DNA binding"/>
    <property type="evidence" value="ECO:0007669"/>
    <property type="project" value="InterPro"/>
</dbReference>
<protein>
    <submittedName>
        <fullName evidence="3">DNA Polymerase Iota</fullName>
    </submittedName>
</protein>
<dbReference type="Proteomes" id="UP000012073">
    <property type="component" value="Unassembled WGS sequence"/>
</dbReference>
<dbReference type="InterPro" id="IPR001126">
    <property type="entry name" value="UmuC"/>
</dbReference>